<proteinExistence type="predicted"/>
<keyword evidence="2" id="KW-1133">Transmembrane helix</keyword>
<keyword evidence="2" id="KW-0812">Transmembrane</keyword>
<feature type="compositionally biased region" description="Polar residues" evidence="1">
    <location>
        <begin position="457"/>
        <end position="466"/>
    </location>
</feature>
<feature type="region of interest" description="Disordered" evidence="1">
    <location>
        <begin position="288"/>
        <end position="312"/>
    </location>
</feature>
<dbReference type="EMBL" id="QZBD01000002">
    <property type="protein sequence ID" value="THY36751.1"/>
    <property type="molecule type" value="Genomic_DNA"/>
</dbReference>
<dbReference type="Proteomes" id="UP000306584">
    <property type="component" value="Unassembled WGS sequence"/>
</dbReference>
<evidence type="ECO:0000256" key="2">
    <source>
        <dbReference type="SAM" id="Phobius"/>
    </source>
</evidence>
<feature type="region of interest" description="Disordered" evidence="1">
    <location>
        <begin position="401"/>
        <end position="429"/>
    </location>
</feature>
<keyword evidence="3" id="KW-0732">Signal</keyword>
<evidence type="ECO:0000313" key="4">
    <source>
        <dbReference type="EMBL" id="THY36751.1"/>
    </source>
</evidence>
<gene>
    <name evidence="4" type="ORF">D6D01_00085</name>
</gene>
<accession>A0A4S9M2R7</accession>
<reference evidence="4 5" key="1">
    <citation type="submission" date="2018-10" db="EMBL/GenBank/DDBJ databases">
        <title>Fifty Aureobasidium pullulans genomes reveal a recombining polyextremotolerant generalist.</title>
        <authorList>
            <person name="Gostincar C."/>
            <person name="Turk M."/>
            <person name="Zajc J."/>
            <person name="Gunde-Cimerman N."/>
        </authorList>
    </citation>
    <scope>NUCLEOTIDE SEQUENCE [LARGE SCALE GENOMIC DNA]</scope>
    <source>
        <strain evidence="4 5">EXF-6604</strain>
    </source>
</reference>
<dbReference type="AlphaFoldDB" id="A0A4S9M2R7"/>
<evidence type="ECO:0000256" key="3">
    <source>
        <dbReference type="SAM" id="SignalP"/>
    </source>
</evidence>
<name>A0A4S9M2R7_AURPU</name>
<feature type="compositionally biased region" description="Low complexity" evidence="1">
    <location>
        <begin position="290"/>
        <end position="303"/>
    </location>
</feature>
<sequence>MLYLIPLFFTYIQIVYSQTACQFFSSTGNNYTAWSESHIATWCKDHDPSSTSQCASTRKDCIARSSALHINSTTHKTSLSEAVTCDLYNFHPQRRNECVCFPIYSDNVTKISTVVHDMYKVFETTSVFYPPVQVVESCLLAAATQGPPTVCNFHKSKCPKSVQVVSREPRVLGGFPHCPTPGRQARQHLPARTLAESWKYAITSTSTSTKSSLTKDWSPLPTDATCERNETRAEKKQCRQDMCMWRFLQAWMSPEVKAVTALDSNGVFLFATERTDYTTMTGPHWGTVASPASTTTPWPTTTSKGKKTKTKSTYDTSMLKSVESHLKEIGMTGLVSSKPTSRPKPVCHDEFSCRAWCSLKESRSFSRMMWLLVGGLAVTAVAGLGMALKSWGKHIGRRWRKSRAERRRKAEKDIQESEPVTTDPGPVQGLELVRISPAGNRGRARVRFQGDGADSTFDMSDGSNNGLRRVSDHESHLSLMST</sequence>
<feature type="signal peptide" evidence="3">
    <location>
        <begin position="1"/>
        <end position="17"/>
    </location>
</feature>
<evidence type="ECO:0000256" key="1">
    <source>
        <dbReference type="SAM" id="MobiDB-lite"/>
    </source>
</evidence>
<feature type="region of interest" description="Disordered" evidence="1">
    <location>
        <begin position="446"/>
        <end position="482"/>
    </location>
</feature>
<protein>
    <submittedName>
        <fullName evidence="4">Uncharacterized protein</fullName>
    </submittedName>
</protein>
<feature type="chain" id="PRO_5020321786" evidence="3">
    <location>
        <begin position="18"/>
        <end position="482"/>
    </location>
</feature>
<feature type="transmembrane region" description="Helical" evidence="2">
    <location>
        <begin position="368"/>
        <end position="388"/>
    </location>
</feature>
<comment type="caution">
    <text evidence="4">The sequence shown here is derived from an EMBL/GenBank/DDBJ whole genome shotgun (WGS) entry which is preliminary data.</text>
</comment>
<organism evidence="4 5">
    <name type="scientific">Aureobasidium pullulans</name>
    <name type="common">Black yeast</name>
    <name type="synonym">Pullularia pullulans</name>
    <dbReference type="NCBI Taxonomy" id="5580"/>
    <lineage>
        <taxon>Eukaryota</taxon>
        <taxon>Fungi</taxon>
        <taxon>Dikarya</taxon>
        <taxon>Ascomycota</taxon>
        <taxon>Pezizomycotina</taxon>
        <taxon>Dothideomycetes</taxon>
        <taxon>Dothideomycetidae</taxon>
        <taxon>Dothideales</taxon>
        <taxon>Saccotheciaceae</taxon>
        <taxon>Aureobasidium</taxon>
    </lineage>
</organism>
<evidence type="ECO:0000313" key="5">
    <source>
        <dbReference type="Proteomes" id="UP000306584"/>
    </source>
</evidence>
<keyword evidence="2" id="KW-0472">Membrane</keyword>